<dbReference type="STRING" id="1265313.HRUBRA_01743"/>
<sequence length="335" mass="36528">MDPLTQGFAGAALPQAAVRRTGAATAGLLGFLAGMAPDLDVLIRSSEDPLLFLEYHRQFTHSLVIIPFGGALCALLLHPLLGRRRGLTPLTTWLCCTLGYATHALLDACTTYGTQLFWPFSDVRVAWNVVSIIDPLFSLPLALAVGLAARTGRRGFAVAGLCWALAYLGLGVLQREQARALGEALARERGHAPVEVVAKPGFANILVWKTVYRAEGRFFVDAMRTGWAPLQCPGESLAVLDRARDLPWLDPASQQARDVERFRWFSAGYVALAAPGSDRVIDIRYSLVPNEIDALWSLQLNRAAEPAAHGAYRVHRGDSQAALPRLWHLLWAADC</sequence>
<keyword evidence="1" id="KW-0472">Membrane</keyword>
<dbReference type="Proteomes" id="UP000029640">
    <property type="component" value="Unassembled WGS sequence"/>
</dbReference>
<dbReference type="OrthoDB" id="9781927at2"/>
<dbReference type="Pfam" id="PF04307">
    <property type="entry name" value="YdjM"/>
    <property type="match status" value="1"/>
</dbReference>
<feature type="transmembrane region" description="Helical" evidence="1">
    <location>
        <begin position="156"/>
        <end position="173"/>
    </location>
</feature>
<evidence type="ECO:0000256" key="1">
    <source>
        <dbReference type="SAM" id="Phobius"/>
    </source>
</evidence>
<name>A0A095VQE2_9GAMM</name>
<dbReference type="PANTHER" id="PTHR40031:SF1">
    <property type="entry name" value="MEMBRANE-BOUND METAL-DEPENDENT HYDROLASE"/>
    <property type="match status" value="1"/>
</dbReference>
<dbReference type="AlphaFoldDB" id="A0A095VQE2"/>
<reference evidence="2 3" key="1">
    <citation type="journal article" date="2014" name="Genome Announc.">
        <title>Genome Sequence of Gammaproteobacterial Pseudohaliea rubra Type Strain DSM 19751, Isolated from Coastal Seawater of the Mediterranean Sea.</title>
        <authorList>
            <person name="Spring S."/>
            <person name="Fiebig A."/>
            <person name="Riedel T."/>
            <person name="Goker M."/>
            <person name="Klenk H.P."/>
        </authorList>
    </citation>
    <scope>NUCLEOTIDE SEQUENCE [LARGE SCALE GENOMIC DNA]</scope>
    <source>
        <strain evidence="2 3">DSM 19751</strain>
    </source>
</reference>
<evidence type="ECO:0000313" key="2">
    <source>
        <dbReference type="EMBL" id="KGE03652.1"/>
    </source>
</evidence>
<dbReference type="InterPro" id="IPR053170">
    <property type="entry name" value="Transcription_regulator"/>
</dbReference>
<keyword evidence="1" id="KW-0812">Transmembrane</keyword>
<dbReference type="HOGENOM" id="CLU_067817_0_0_6"/>
<evidence type="ECO:0000313" key="3">
    <source>
        <dbReference type="Proteomes" id="UP000029640"/>
    </source>
</evidence>
<comment type="caution">
    <text evidence="2">The sequence shown here is derived from an EMBL/GenBank/DDBJ whole genome shotgun (WGS) entry which is preliminary data.</text>
</comment>
<keyword evidence="3" id="KW-1185">Reference proteome</keyword>
<feature type="transmembrane region" description="Helical" evidence="1">
    <location>
        <begin position="93"/>
        <end position="113"/>
    </location>
</feature>
<keyword evidence="1" id="KW-1133">Transmembrane helix</keyword>
<dbReference type="EMBL" id="AUVB01000053">
    <property type="protein sequence ID" value="KGE03652.1"/>
    <property type="molecule type" value="Genomic_DNA"/>
</dbReference>
<organism evidence="2 3">
    <name type="scientific">Pseudohaliea rubra DSM 19751</name>
    <dbReference type="NCBI Taxonomy" id="1265313"/>
    <lineage>
        <taxon>Bacteria</taxon>
        <taxon>Pseudomonadati</taxon>
        <taxon>Pseudomonadota</taxon>
        <taxon>Gammaproteobacteria</taxon>
        <taxon>Cellvibrionales</taxon>
        <taxon>Halieaceae</taxon>
        <taxon>Pseudohaliea</taxon>
    </lineage>
</organism>
<dbReference type="InterPro" id="IPR007404">
    <property type="entry name" value="YdjM-like"/>
</dbReference>
<dbReference type="PANTHER" id="PTHR40031">
    <property type="entry name" value="HYPOTHETICAL MEMBRANE SPANNING PROTEIN"/>
    <property type="match status" value="1"/>
</dbReference>
<dbReference type="PATRIC" id="fig|1265313.6.peg.1723"/>
<accession>A0A095VQE2</accession>
<dbReference type="RefSeq" id="WP_035516212.1">
    <property type="nucleotide sequence ID" value="NZ_KN234762.1"/>
</dbReference>
<dbReference type="eggNOG" id="COG1988">
    <property type="taxonomic scope" value="Bacteria"/>
</dbReference>
<feature type="transmembrane region" description="Helical" evidence="1">
    <location>
        <begin position="59"/>
        <end position="81"/>
    </location>
</feature>
<gene>
    <name evidence="2" type="ORF">HRUBRA_01743</name>
</gene>
<proteinExistence type="predicted"/>
<protein>
    <submittedName>
        <fullName evidence="2">Integral membrane protein</fullName>
    </submittedName>
</protein>
<feature type="transmembrane region" description="Helical" evidence="1">
    <location>
        <begin position="125"/>
        <end position="149"/>
    </location>
</feature>